<evidence type="ECO:0000256" key="1">
    <source>
        <dbReference type="ARBA" id="ARBA00009986"/>
    </source>
</evidence>
<dbReference type="InterPro" id="IPR015590">
    <property type="entry name" value="Aldehyde_DH_dom"/>
</dbReference>
<feature type="domain" description="Aldehyde dehydrogenase" evidence="4">
    <location>
        <begin position="24"/>
        <end position="477"/>
    </location>
</feature>
<dbReference type="KEGG" id="mhi:Mhar_1347"/>
<proteinExistence type="inferred from homology"/>
<sequence length="485" mass="52245">MDLMERFKMLIDGEEVDSATGRGALITNPATGEAVAEVALGGRSEARLALEAAARAFPAWAEREPRVRGGLLRRGAEAVREEIEEIALLLTMEQGKPLAYARREVAGSAEALEYYAEEGERITGEVVPSSGRSRSLVIRQPLGVAAVISPWNYPVDLLAWKVAPALAAGCTVVAKPSSQAPLAATRFVMAVAGAGLPAGVINLVHGSGQEVGGALVESPIPRKVSFTGETDTGKEIMAKAAKTVKRLSLELGGHAPAIVCDDADLDGAAAACVQRAFSNMGQICISVNRIYVQEAVAEEFAGKVVERTERLRIGDGLDPNVDLGPIFSEAQRKKTEDHIADALERGARVLWGGRRPEGEKFRRGFFFLPTVLDRMDPSMRMMREETFGPVAPMMSFSTDEEALRLANASRYGLAAYVFTGDMKRGLFFAERLEAGSVGVNTTSPIVPGAPFGGWKESGLGRERSRCALYEYMEEKHIRIHLGEEI</sequence>
<dbReference type="FunFam" id="3.40.605.10:FF:000007">
    <property type="entry name" value="NAD/NADP-dependent betaine aldehyde dehydrogenase"/>
    <property type="match status" value="1"/>
</dbReference>
<keyword evidence="3" id="KW-0560">Oxidoreductase</keyword>
<dbReference type="CDD" id="cd07103">
    <property type="entry name" value="ALDH_F5_SSADH_GabD"/>
    <property type="match status" value="1"/>
</dbReference>
<keyword evidence="6" id="KW-1185">Reference proteome</keyword>
<comment type="subunit">
    <text evidence="2">Homotetramer.</text>
</comment>
<dbReference type="PANTHER" id="PTHR43353">
    <property type="entry name" value="SUCCINATE-SEMIALDEHYDE DEHYDROGENASE, MITOCHONDRIAL"/>
    <property type="match status" value="1"/>
</dbReference>
<dbReference type="InterPro" id="IPR016161">
    <property type="entry name" value="Ald_DH/histidinol_DH"/>
</dbReference>
<dbReference type="PANTHER" id="PTHR43353:SF5">
    <property type="entry name" value="SUCCINATE-SEMIALDEHYDE DEHYDROGENASE, MITOCHONDRIAL"/>
    <property type="match status" value="1"/>
</dbReference>
<dbReference type="AlphaFoldDB" id="G7WNV1"/>
<reference evidence="5 6" key="1">
    <citation type="journal article" date="2012" name="PLoS ONE">
        <title>The genome characteristics and predicted function of methyl-group oxidation pathway in the obligate aceticlastic methanogens, Methanosaeta spp.</title>
        <authorList>
            <person name="Zhu J."/>
            <person name="Zheng H."/>
            <person name="Ai G."/>
            <person name="Zhang G."/>
            <person name="Liu D."/>
            <person name="Liu X."/>
            <person name="Dong X."/>
        </authorList>
    </citation>
    <scope>NUCLEOTIDE SEQUENCE [LARGE SCALE GENOMIC DNA]</scope>
    <source>
        <strain evidence="5 6">6Ac</strain>
    </source>
</reference>
<comment type="similarity">
    <text evidence="1">Belongs to the aldehyde dehydrogenase family.</text>
</comment>
<dbReference type="SUPFAM" id="SSF53720">
    <property type="entry name" value="ALDH-like"/>
    <property type="match status" value="1"/>
</dbReference>
<accession>G7WNV1</accession>
<dbReference type="GO" id="GO:0004777">
    <property type="term" value="F:succinate-semialdehyde dehydrogenase (NAD+) activity"/>
    <property type="evidence" value="ECO:0007669"/>
    <property type="project" value="TreeGrafter"/>
</dbReference>
<gene>
    <name evidence="5" type="ordered locus">Mhar_1347</name>
</gene>
<dbReference type="EMBL" id="CP003117">
    <property type="protein sequence ID" value="AET64711.1"/>
    <property type="molecule type" value="Genomic_DNA"/>
</dbReference>
<evidence type="ECO:0000256" key="2">
    <source>
        <dbReference type="ARBA" id="ARBA00011881"/>
    </source>
</evidence>
<name>G7WNV1_METH6</name>
<dbReference type="STRING" id="1110509.Mhar_1347"/>
<dbReference type="GO" id="GO:0009450">
    <property type="term" value="P:gamma-aminobutyric acid catabolic process"/>
    <property type="evidence" value="ECO:0007669"/>
    <property type="project" value="TreeGrafter"/>
</dbReference>
<dbReference type="Pfam" id="PF00171">
    <property type="entry name" value="Aldedh"/>
    <property type="match status" value="1"/>
</dbReference>
<dbReference type="Gene3D" id="3.40.309.10">
    <property type="entry name" value="Aldehyde Dehydrogenase, Chain A, domain 2"/>
    <property type="match status" value="1"/>
</dbReference>
<evidence type="ECO:0000313" key="6">
    <source>
        <dbReference type="Proteomes" id="UP000005877"/>
    </source>
</evidence>
<dbReference type="InterPro" id="IPR016163">
    <property type="entry name" value="Ald_DH_C"/>
</dbReference>
<dbReference type="InterPro" id="IPR050740">
    <property type="entry name" value="Aldehyde_DH_Superfamily"/>
</dbReference>
<dbReference type="FunFam" id="3.40.309.10:FF:000009">
    <property type="entry name" value="Aldehyde dehydrogenase A"/>
    <property type="match status" value="1"/>
</dbReference>
<evidence type="ECO:0000313" key="5">
    <source>
        <dbReference type="EMBL" id="AET64711.1"/>
    </source>
</evidence>
<dbReference type="Gene3D" id="3.40.605.10">
    <property type="entry name" value="Aldehyde Dehydrogenase, Chain A, domain 1"/>
    <property type="match status" value="1"/>
</dbReference>
<dbReference type="InterPro" id="IPR016162">
    <property type="entry name" value="Ald_DH_N"/>
</dbReference>
<dbReference type="Proteomes" id="UP000005877">
    <property type="component" value="Chromosome"/>
</dbReference>
<dbReference type="PATRIC" id="fig|1110509.7.peg.1495"/>
<evidence type="ECO:0000256" key="3">
    <source>
        <dbReference type="ARBA" id="ARBA00023002"/>
    </source>
</evidence>
<organism evidence="5 6">
    <name type="scientific">Methanothrix harundinacea (strain 6Ac)</name>
    <name type="common">Methanosaeta harundinacea</name>
    <dbReference type="NCBI Taxonomy" id="1110509"/>
    <lineage>
        <taxon>Archaea</taxon>
        <taxon>Methanobacteriati</taxon>
        <taxon>Methanobacteriota</taxon>
        <taxon>Stenosarchaea group</taxon>
        <taxon>Methanomicrobia</taxon>
        <taxon>Methanotrichales</taxon>
        <taxon>Methanotrichaceae</taxon>
        <taxon>Methanothrix</taxon>
    </lineage>
</organism>
<evidence type="ECO:0000259" key="4">
    <source>
        <dbReference type="Pfam" id="PF00171"/>
    </source>
</evidence>
<protein>
    <submittedName>
        <fullName evidence="5">Succinate-semialdehyde dehydrogenase [NADP+] (Ssdh)</fullName>
    </submittedName>
</protein>
<dbReference type="HOGENOM" id="CLU_005391_5_1_2"/>